<evidence type="ECO:0000256" key="3">
    <source>
        <dbReference type="ARBA" id="ARBA00022448"/>
    </source>
</evidence>
<dbReference type="PANTHER" id="PTHR31611:SF0">
    <property type="entry name" value="HIGH-AFFINITY NICKEL TRANSPORT PROTEIN NIC1"/>
    <property type="match status" value="1"/>
</dbReference>
<dbReference type="AlphaFoldDB" id="V2WX05"/>
<keyword evidence="5 8" id="KW-0812">Transmembrane</keyword>
<dbReference type="OrthoDB" id="5197598at2759"/>
<dbReference type="InterPro" id="IPR004688">
    <property type="entry name" value="Ni/Co_transpt"/>
</dbReference>
<keyword evidence="4" id="KW-0533">Nickel</keyword>
<reference evidence="9 10" key="1">
    <citation type="journal article" date="2014" name="BMC Genomics">
        <title>Genome and secretome analysis of the hemibiotrophic fungal pathogen, Moniliophthora roreri, which causes frosty pod rot disease of cacao: mechanisms of the biotrophic and necrotrophic phases.</title>
        <authorList>
            <person name="Meinhardt L.W."/>
            <person name="Costa G.G.L."/>
            <person name="Thomazella D.P.T."/>
            <person name="Teixeira P.J.P.L."/>
            <person name="Carazzolle M.F."/>
            <person name="Schuster S.C."/>
            <person name="Carlson J.E."/>
            <person name="Guiltinan M.J."/>
            <person name="Mieczkowski P."/>
            <person name="Farmer A."/>
            <person name="Ramaraj T."/>
            <person name="Crozier J."/>
            <person name="Davis R.E."/>
            <person name="Shao J."/>
            <person name="Melnick R.L."/>
            <person name="Pereira G.A.G."/>
            <person name="Bailey B.A."/>
        </authorList>
    </citation>
    <scope>NUCLEOTIDE SEQUENCE [LARGE SCALE GENOMIC DNA]</scope>
    <source>
        <strain evidence="9 10">MCA 2997</strain>
    </source>
</reference>
<evidence type="ECO:0000256" key="6">
    <source>
        <dbReference type="ARBA" id="ARBA00022989"/>
    </source>
</evidence>
<dbReference type="GO" id="GO:0015099">
    <property type="term" value="F:nickel cation transmembrane transporter activity"/>
    <property type="evidence" value="ECO:0007669"/>
    <property type="project" value="UniProtKB-UniRule"/>
</dbReference>
<keyword evidence="3 8" id="KW-0813">Transport</keyword>
<evidence type="ECO:0000256" key="8">
    <source>
        <dbReference type="RuleBase" id="RU362101"/>
    </source>
</evidence>
<feature type="transmembrane region" description="Helical" evidence="8">
    <location>
        <begin position="82"/>
        <end position="105"/>
    </location>
</feature>
<evidence type="ECO:0000256" key="2">
    <source>
        <dbReference type="ARBA" id="ARBA00010892"/>
    </source>
</evidence>
<comment type="subcellular location">
    <subcellularLocation>
        <location evidence="8">Cell membrane</location>
        <topology evidence="8">Multi-pass membrane protein</topology>
    </subcellularLocation>
    <subcellularLocation>
        <location evidence="1">Endomembrane system</location>
        <topology evidence="1">Multi-pass membrane protein</topology>
    </subcellularLocation>
</comment>
<feature type="transmembrane region" description="Helical" evidence="8">
    <location>
        <begin position="125"/>
        <end position="149"/>
    </location>
</feature>
<organism evidence="9 10">
    <name type="scientific">Moniliophthora roreri (strain MCA 2997)</name>
    <name type="common">Cocoa frosty pod rot fungus</name>
    <name type="synonym">Crinipellis roreri</name>
    <dbReference type="NCBI Taxonomy" id="1381753"/>
    <lineage>
        <taxon>Eukaryota</taxon>
        <taxon>Fungi</taxon>
        <taxon>Dikarya</taxon>
        <taxon>Basidiomycota</taxon>
        <taxon>Agaricomycotina</taxon>
        <taxon>Agaricomycetes</taxon>
        <taxon>Agaricomycetidae</taxon>
        <taxon>Agaricales</taxon>
        <taxon>Marasmiineae</taxon>
        <taxon>Marasmiaceae</taxon>
        <taxon>Moniliophthora</taxon>
    </lineage>
</organism>
<dbReference type="EMBL" id="AWSO01000351">
    <property type="protein sequence ID" value="ESK91388.1"/>
    <property type="molecule type" value="Genomic_DNA"/>
</dbReference>
<proteinExistence type="inferred from homology"/>
<protein>
    <recommendedName>
        <fullName evidence="8">Nickel/cobalt efflux system</fullName>
    </recommendedName>
</protein>
<sequence>MFSGIPRLTLFGRSLLLVSGEILANAACWAAAGALFGTHRETQSILGLALLAWTLGLRHALDADHISAIDNATRGLLGMGQLPVTCGLFFSLGHSTIVIVVNVAIAVSTDIADKLDNVGNVGGIIGAAISGSFLFLVALTNSIILWRVLKRRRDRKNKSPEELDSHNDAYDPKQDHMLMMRIIGPVITFVNRPWKMYPVGVLFGFGFDTASSIALLAVSALAKKDSNGHSIPSHHIIILPFLFTAGMTLIDSLDSILVLYSYAGFPEHSLRIFEYGASEHSTTEQPIQLPASPVEEIEPGLLSPTGTETPLNVKALEKEDRTARDMRVKMNMMSGLSIILTLMSILVAFSISLITIMGLIGENCKKCKEAAEAEDGGGLAGRWWRGWAEANDNSGYIGAAIVGAFVVIVTGWYGGRWVYRRLRRNRIRIEGSE</sequence>
<dbReference type="KEGG" id="mrr:Moror_2735"/>
<dbReference type="InterPro" id="IPR011541">
    <property type="entry name" value="Ni/Co_transpt_high_affinity"/>
</dbReference>
<dbReference type="Pfam" id="PF03824">
    <property type="entry name" value="NicO"/>
    <property type="match status" value="1"/>
</dbReference>
<keyword evidence="7 8" id="KW-0472">Membrane</keyword>
<feature type="transmembrane region" description="Helical" evidence="8">
    <location>
        <begin position="396"/>
        <end position="419"/>
    </location>
</feature>
<feature type="transmembrane region" description="Helical" evidence="8">
    <location>
        <begin position="234"/>
        <end position="262"/>
    </location>
</feature>
<dbReference type="PANTHER" id="PTHR31611">
    <property type="entry name" value="HIGH-AFFINITY NICKEL TRANSPORT PROTEIN NIC1"/>
    <property type="match status" value="1"/>
</dbReference>
<dbReference type="Proteomes" id="UP000017559">
    <property type="component" value="Unassembled WGS sequence"/>
</dbReference>
<feature type="transmembrane region" description="Helical" evidence="8">
    <location>
        <begin position="199"/>
        <end position="222"/>
    </location>
</feature>
<dbReference type="HOGENOM" id="CLU_036094_1_0_1"/>
<keyword evidence="6 8" id="KW-1133">Transmembrane helix</keyword>
<evidence type="ECO:0000313" key="10">
    <source>
        <dbReference type="Proteomes" id="UP000017559"/>
    </source>
</evidence>
<evidence type="ECO:0000256" key="4">
    <source>
        <dbReference type="ARBA" id="ARBA00022596"/>
    </source>
</evidence>
<evidence type="ECO:0000256" key="5">
    <source>
        <dbReference type="ARBA" id="ARBA00022692"/>
    </source>
</evidence>
<comment type="caution">
    <text evidence="9">The sequence shown here is derived from an EMBL/GenBank/DDBJ whole genome shotgun (WGS) entry which is preliminary data.</text>
</comment>
<dbReference type="GO" id="GO:0005886">
    <property type="term" value="C:plasma membrane"/>
    <property type="evidence" value="ECO:0007669"/>
    <property type="project" value="UniProtKB-SubCell"/>
</dbReference>
<name>V2WX05_MONRO</name>
<evidence type="ECO:0000256" key="7">
    <source>
        <dbReference type="ARBA" id="ARBA00023136"/>
    </source>
</evidence>
<comment type="similarity">
    <text evidence="2 8">Belongs to the NiCoT transporter (TC 2.A.52) family.</text>
</comment>
<keyword evidence="10" id="KW-1185">Reference proteome</keyword>
<gene>
    <name evidence="9" type="ORF">Moror_2735</name>
</gene>
<dbReference type="GO" id="GO:0012505">
    <property type="term" value="C:endomembrane system"/>
    <property type="evidence" value="ECO:0007669"/>
    <property type="project" value="UniProtKB-SubCell"/>
</dbReference>
<accession>V2WX05</accession>
<evidence type="ECO:0000256" key="1">
    <source>
        <dbReference type="ARBA" id="ARBA00004127"/>
    </source>
</evidence>
<evidence type="ECO:0000313" key="9">
    <source>
        <dbReference type="EMBL" id="ESK91388.1"/>
    </source>
</evidence>
<feature type="transmembrane region" description="Helical" evidence="8">
    <location>
        <begin position="336"/>
        <end position="360"/>
    </location>
</feature>